<keyword evidence="2" id="KW-0472">Membrane</keyword>
<feature type="compositionally biased region" description="Pro residues" evidence="1">
    <location>
        <begin position="17"/>
        <end position="27"/>
    </location>
</feature>
<dbReference type="EMBL" id="QGDH01000007">
    <property type="protein sequence ID" value="RAR15934.1"/>
    <property type="molecule type" value="Genomic_DNA"/>
</dbReference>
<sequence length="223" mass="25126">MAAMHAPNPQGFRPNHHLPPSPPPSPPATRRRHKKKPDPFEQLATTPLPSAPSSPANELEGEKEPLLTRIILTPVLSISFLLSLFLVNYRNRARRTEAHSSGTSILTYLVPLSWLDPEPYQDPDDSTWGRRGTVGHVEPHDAIGPRPDEQSDEKKSKKKKKRSWHLNKKIRKVAKLEVGDALEMRERVMLGMAIVMAIGCAALWMGFKWLYVYMSQALSGMQK</sequence>
<protein>
    <submittedName>
        <fullName evidence="3">Fe-containing alcohol protein</fullName>
    </submittedName>
</protein>
<proteinExistence type="predicted"/>
<feature type="transmembrane region" description="Helical" evidence="2">
    <location>
        <begin position="66"/>
        <end position="87"/>
    </location>
</feature>
<feature type="compositionally biased region" description="Low complexity" evidence="1">
    <location>
        <begin position="43"/>
        <end position="56"/>
    </location>
</feature>
<name>A0A364NF39_STELY</name>
<feature type="region of interest" description="Disordered" evidence="1">
    <location>
        <begin position="129"/>
        <end position="165"/>
    </location>
</feature>
<gene>
    <name evidence="3" type="ORF">DDE83_000731</name>
</gene>
<accession>A0A364NF39</accession>
<feature type="compositionally biased region" description="Basic residues" evidence="1">
    <location>
        <begin position="156"/>
        <end position="165"/>
    </location>
</feature>
<keyword evidence="4" id="KW-1185">Reference proteome</keyword>
<organism evidence="3 4">
    <name type="scientific">Stemphylium lycopersici</name>
    <name type="common">Tomato gray leaf spot disease fungus</name>
    <name type="synonym">Thyrospora lycopersici</name>
    <dbReference type="NCBI Taxonomy" id="183478"/>
    <lineage>
        <taxon>Eukaryota</taxon>
        <taxon>Fungi</taxon>
        <taxon>Dikarya</taxon>
        <taxon>Ascomycota</taxon>
        <taxon>Pezizomycotina</taxon>
        <taxon>Dothideomycetes</taxon>
        <taxon>Pleosporomycetidae</taxon>
        <taxon>Pleosporales</taxon>
        <taxon>Pleosporineae</taxon>
        <taxon>Pleosporaceae</taxon>
        <taxon>Stemphylium</taxon>
    </lineage>
</organism>
<evidence type="ECO:0000256" key="2">
    <source>
        <dbReference type="SAM" id="Phobius"/>
    </source>
</evidence>
<feature type="compositionally biased region" description="Basic and acidic residues" evidence="1">
    <location>
        <begin position="137"/>
        <end position="155"/>
    </location>
</feature>
<keyword evidence="2" id="KW-1133">Transmembrane helix</keyword>
<feature type="region of interest" description="Disordered" evidence="1">
    <location>
        <begin position="1"/>
        <end position="61"/>
    </location>
</feature>
<evidence type="ECO:0000256" key="1">
    <source>
        <dbReference type="SAM" id="MobiDB-lite"/>
    </source>
</evidence>
<dbReference type="AlphaFoldDB" id="A0A364NF39"/>
<keyword evidence="2" id="KW-0812">Transmembrane</keyword>
<reference evidence="4" key="1">
    <citation type="submission" date="2018-05" db="EMBL/GenBank/DDBJ databases">
        <title>Draft genome sequence of Stemphylium lycopersici strain CIDEFI 213.</title>
        <authorList>
            <person name="Medina R."/>
            <person name="Franco M.E.E."/>
            <person name="Lucentini C.G."/>
            <person name="Saparrat M.C.N."/>
            <person name="Balatti P.A."/>
        </authorList>
    </citation>
    <scope>NUCLEOTIDE SEQUENCE [LARGE SCALE GENOMIC DNA]</scope>
    <source>
        <strain evidence="4">CIDEFI 213</strain>
    </source>
</reference>
<feature type="transmembrane region" description="Helical" evidence="2">
    <location>
        <begin position="188"/>
        <end position="211"/>
    </location>
</feature>
<comment type="caution">
    <text evidence="3">The sequence shown here is derived from an EMBL/GenBank/DDBJ whole genome shotgun (WGS) entry which is preliminary data.</text>
</comment>
<evidence type="ECO:0000313" key="3">
    <source>
        <dbReference type="EMBL" id="RAR15934.1"/>
    </source>
</evidence>
<evidence type="ECO:0000313" key="4">
    <source>
        <dbReference type="Proteomes" id="UP000249619"/>
    </source>
</evidence>
<dbReference type="Proteomes" id="UP000249619">
    <property type="component" value="Unassembled WGS sequence"/>
</dbReference>